<gene>
    <name evidence="3" type="ORF">E0W69_010195</name>
</gene>
<dbReference type="Pfam" id="PF06941">
    <property type="entry name" value="NT5C"/>
    <property type="match status" value="1"/>
</dbReference>
<dbReference type="EMBL" id="CP044016">
    <property type="protein sequence ID" value="QES89010.1"/>
    <property type="molecule type" value="Genomic_DNA"/>
</dbReference>
<dbReference type="GO" id="GO:0008253">
    <property type="term" value="F:5'-nucleotidase activity"/>
    <property type="evidence" value="ECO:0007669"/>
    <property type="project" value="InterPro"/>
</dbReference>
<dbReference type="InterPro" id="IPR010708">
    <property type="entry name" value="5'(3')-deoxyribonucleotidase"/>
</dbReference>
<evidence type="ECO:0000313" key="4">
    <source>
        <dbReference type="Proteomes" id="UP000292424"/>
    </source>
</evidence>
<dbReference type="OrthoDB" id="278110at2"/>
<feature type="active site" description="Nucleophile" evidence="2">
    <location>
        <position position="7"/>
    </location>
</feature>
<dbReference type="SFLD" id="SFLDG01126">
    <property type="entry name" value="C1.2:_Nucleotidase_Like"/>
    <property type="match status" value="1"/>
</dbReference>
<proteinExistence type="inferred from homology"/>
<dbReference type="Gene3D" id="3.40.50.1000">
    <property type="entry name" value="HAD superfamily/HAD-like"/>
    <property type="match status" value="1"/>
</dbReference>
<evidence type="ECO:0000313" key="3">
    <source>
        <dbReference type="EMBL" id="QES89010.1"/>
    </source>
</evidence>
<dbReference type="Proteomes" id="UP000292424">
    <property type="component" value="Chromosome"/>
</dbReference>
<dbReference type="GO" id="GO:0009223">
    <property type="term" value="P:pyrimidine deoxyribonucleotide catabolic process"/>
    <property type="evidence" value="ECO:0007669"/>
    <property type="project" value="TreeGrafter"/>
</dbReference>
<comment type="similarity">
    <text evidence="1">Belongs to the 5'(3')-deoxyribonucleotidase family.</text>
</comment>
<organism evidence="3 4">
    <name type="scientific">Rhizosphaericola mali</name>
    <dbReference type="NCBI Taxonomy" id="2545455"/>
    <lineage>
        <taxon>Bacteria</taxon>
        <taxon>Pseudomonadati</taxon>
        <taxon>Bacteroidota</taxon>
        <taxon>Chitinophagia</taxon>
        <taxon>Chitinophagales</taxon>
        <taxon>Chitinophagaceae</taxon>
        <taxon>Rhizosphaericola</taxon>
    </lineage>
</organism>
<dbReference type="SFLD" id="SFLDG01146">
    <property type="entry name" value="C1.2.2"/>
    <property type="match status" value="1"/>
</dbReference>
<dbReference type="InterPro" id="IPR023214">
    <property type="entry name" value="HAD_sf"/>
</dbReference>
<sequence length="174" mass="20650">MERIILDMDNVMAAVNPQYVKFYKKIYNKDLNLKELETHQINKTYPDYKELHYLLEQPGFFRTMEPMVDSPEVVNAINEKYELFIVSAAMTYPLSLNEKLDWLKEYFPFITPKQIAFVGSKVFTFGDYMIDDKVSNLDHFNGKKILYSHPNNINIENPNYIRVHNWKEIANILL</sequence>
<dbReference type="RefSeq" id="WP_131329956.1">
    <property type="nucleotide sequence ID" value="NZ_CP044016.1"/>
</dbReference>
<dbReference type="InterPro" id="IPR036412">
    <property type="entry name" value="HAD-like_sf"/>
</dbReference>
<evidence type="ECO:0000256" key="1">
    <source>
        <dbReference type="ARBA" id="ARBA00009589"/>
    </source>
</evidence>
<dbReference type="AlphaFoldDB" id="A0A5P2G5I1"/>
<feature type="active site" description="Proton donor" evidence="2">
    <location>
        <position position="9"/>
    </location>
</feature>
<dbReference type="Gene3D" id="1.10.40.40">
    <property type="entry name" value="Deoxyribonucleotidase, domain 2"/>
    <property type="match status" value="1"/>
</dbReference>
<evidence type="ECO:0000256" key="2">
    <source>
        <dbReference type="PIRSR" id="PIRSR610708-1"/>
    </source>
</evidence>
<dbReference type="PANTHER" id="PTHR16504">
    <property type="entry name" value="5'(3')-DEOXYRIBONUCLEOTIDASE"/>
    <property type="match status" value="1"/>
</dbReference>
<protein>
    <submittedName>
        <fullName evidence="3">5'(3')-deoxyribonucleotidase</fullName>
    </submittedName>
</protein>
<name>A0A5P2G5I1_9BACT</name>
<dbReference type="SFLD" id="SFLDS00003">
    <property type="entry name" value="Haloacid_Dehalogenase"/>
    <property type="match status" value="1"/>
</dbReference>
<dbReference type="PANTHER" id="PTHR16504:SF4">
    <property type="entry name" value="5'(3')-DEOXYRIBONUCLEOTIDASE"/>
    <property type="match status" value="1"/>
</dbReference>
<accession>A0A5P2G5I1</accession>
<keyword evidence="4" id="KW-1185">Reference proteome</keyword>
<reference evidence="3 4" key="1">
    <citation type="submission" date="2019-09" db="EMBL/GenBank/DDBJ databases">
        <title>Complete genome sequence of Arachidicoccus sp. B3-10 isolated from apple orchard soil.</title>
        <authorList>
            <person name="Kim H.S."/>
            <person name="Han K.-I."/>
            <person name="Suh M.K."/>
            <person name="Lee K.C."/>
            <person name="Eom M.K."/>
            <person name="Kim J.-S."/>
            <person name="Kang S.W."/>
            <person name="Sin Y."/>
            <person name="Lee J.-S."/>
        </authorList>
    </citation>
    <scope>NUCLEOTIDE SEQUENCE [LARGE SCALE GENOMIC DNA]</scope>
    <source>
        <strain evidence="3 4">B3-10</strain>
    </source>
</reference>
<dbReference type="SUPFAM" id="SSF56784">
    <property type="entry name" value="HAD-like"/>
    <property type="match status" value="1"/>
</dbReference>
<dbReference type="KEGG" id="arac:E0W69_010195"/>